<dbReference type="Pfam" id="PF14732">
    <property type="entry name" value="UAE_UbL"/>
    <property type="match status" value="1"/>
</dbReference>
<evidence type="ECO:0000256" key="6">
    <source>
        <dbReference type="ARBA" id="ARBA00022741"/>
    </source>
</evidence>
<evidence type="ECO:0000259" key="15">
    <source>
        <dbReference type="Pfam" id="PF14732"/>
    </source>
</evidence>
<dbReference type="InterPro" id="IPR028077">
    <property type="entry name" value="UAE_UbL_dom"/>
</dbReference>
<comment type="pathway">
    <text evidence="2">Protein modification; protein sumoylation.</text>
</comment>
<reference evidence="16" key="1">
    <citation type="submission" date="2016-03" db="EMBL/GenBank/DDBJ databases">
        <title>Updated assembly of Pseudogymnoascus destructans, the fungus causing white-nose syndrome of bats.</title>
        <authorList>
            <person name="Palmer J.M."/>
            <person name="Drees K.P."/>
            <person name="Foster J.T."/>
            <person name="Lindner D.L."/>
        </authorList>
    </citation>
    <scope>NUCLEOTIDE SEQUENCE [LARGE SCALE GENOMIC DNA]</scope>
    <source>
        <strain evidence="16">20631-21</strain>
    </source>
</reference>
<dbReference type="EMBL" id="KV441394">
    <property type="protein sequence ID" value="OAF59228.1"/>
    <property type="molecule type" value="Genomic_DNA"/>
</dbReference>
<dbReference type="PANTHER" id="PTHR10953:SF5">
    <property type="entry name" value="SUMO-ACTIVATING ENZYME SUBUNIT 2"/>
    <property type="match status" value="1"/>
</dbReference>
<dbReference type="UniPathway" id="UPA00886"/>
<evidence type="ECO:0000256" key="7">
    <source>
        <dbReference type="ARBA" id="ARBA00022786"/>
    </source>
</evidence>
<dbReference type="OrthoDB" id="10255449at2759"/>
<evidence type="ECO:0000256" key="4">
    <source>
        <dbReference type="ARBA" id="ARBA00022679"/>
    </source>
</evidence>
<name>A0A177AAQ7_9PEZI</name>
<comment type="similarity">
    <text evidence="3">Belongs to the ubiquitin-activating E1 family.</text>
</comment>
<dbReference type="InterPro" id="IPR019572">
    <property type="entry name" value="UBA_E1_SCCH"/>
</dbReference>
<dbReference type="Proteomes" id="UP000077154">
    <property type="component" value="Unassembled WGS sequence"/>
</dbReference>
<dbReference type="InterPro" id="IPR000594">
    <property type="entry name" value="ThiF_NAD_FAD-bd"/>
</dbReference>
<dbReference type="Gene3D" id="1.10.10.520">
    <property type="entry name" value="Ubiquitin activating enzymes (Uba3). Chain: B, domain 2"/>
    <property type="match status" value="1"/>
</dbReference>
<dbReference type="eggNOG" id="KOG2013">
    <property type="taxonomic scope" value="Eukaryota"/>
</dbReference>
<dbReference type="Pfam" id="PF10585">
    <property type="entry name" value="UBA_E1_SCCH"/>
    <property type="match status" value="1"/>
</dbReference>
<feature type="region of interest" description="Disordered" evidence="12">
    <location>
        <begin position="578"/>
        <end position="615"/>
    </location>
</feature>
<dbReference type="AlphaFoldDB" id="A0A177AAQ7"/>
<dbReference type="GO" id="GO:0005737">
    <property type="term" value="C:cytoplasm"/>
    <property type="evidence" value="ECO:0007669"/>
    <property type="project" value="TreeGrafter"/>
</dbReference>
<keyword evidence="10" id="KW-0539">Nucleus</keyword>
<dbReference type="CDD" id="cd01489">
    <property type="entry name" value="Uba2_SUMO"/>
    <property type="match status" value="1"/>
</dbReference>
<evidence type="ECO:0000256" key="9">
    <source>
        <dbReference type="ARBA" id="ARBA00022840"/>
    </source>
</evidence>
<dbReference type="GeneID" id="36287503"/>
<evidence type="ECO:0000256" key="5">
    <source>
        <dbReference type="ARBA" id="ARBA00022723"/>
    </source>
</evidence>
<organism evidence="16">
    <name type="scientific">Pseudogymnoascus destructans</name>
    <dbReference type="NCBI Taxonomy" id="655981"/>
    <lineage>
        <taxon>Eukaryota</taxon>
        <taxon>Fungi</taxon>
        <taxon>Dikarya</taxon>
        <taxon>Ascomycota</taxon>
        <taxon>Pezizomycotina</taxon>
        <taxon>Leotiomycetes</taxon>
        <taxon>Thelebolales</taxon>
        <taxon>Thelebolaceae</taxon>
        <taxon>Pseudogymnoascus</taxon>
    </lineage>
</organism>
<evidence type="ECO:0000256" key="1">
    <source>
        <dbReference type="ARBA" id="ARBA00004123"/>
    </source>
</evidence>
<feature type="domain" description="Ubiquitin/SUMO-activating enzyme ubiquitin-like" evidence="15">
    <location>
        <begin position="449"/>
        <end position="527"/>
    </location>
</feature>
<dbReference type="GO" id="GO:0046872">
    <property type="term" value="F:metal ion binding"/>
    <property type="evidence" value="ECO:0007669"/>
    <property type="project" value="UniProtKB-KW"/>
</dbReference>
<gene>
    <name evidence="16" type="primary">UBA2</name>
    <name evidence="16" type="ORF">VC83_04432</name>
</gene>
<evidence type="ECO:0000256" key="2">
    <source>
        <dbReference type="ARBA" id="ARBA00004718"/>
    </source>
</evidence>
<dbReference type="GO" id="GO:0031510">
    <property type="term" value="C:SUMO activating enzyme complex"/>
    <property type="evidence" value="ECO:0007669"/>
    <property type="project" value="TreeGrafter"/>
</dbReference>
<dbReference type="InterPro" id="IPR035985">
    <property type="entry name" value="Ubiquitin-activating_enz"/>
</dbReference>
<dbReference type="Pfam" id="PF00899">
    <property type="entry name" value="ThiF"/>
    <property type="match status" value="1"/>
</dbReference>
<dbReference type="VEuPathDB" id="FungiDB:GMDG_01869"/>
<feature type="domain" description="Ubiquitin-activating enzyme SCCH" evidence="14">
    <location>
        <begin position="299"/>
        <end position="376"/>
    </location>
</feature>
<comment type="subcellular location">
    <subcellularLocation>
        <location evidence="1">Nucleus</location>
    </subcellularLocation>
</comment>
<dbReference type="FunFam" id="3.40.50.720:FF:000618">
    <property type="entry name" value="SUMO-activating enzyme subunit 2"/>
    <property type="match status" value="1"/>
</dbReference>
<dbReference type="FunFam" id="3.10.290.20:FF:000005">
    <property type="entry name" value="Ubiquitin-activating enzyme E1-like"/>
    <property type="match status" value="1"/>
</dbReference>
<dbReference type="PROSITE" id="PS51257">
    <property type="entry name" value="PROKAR_LIPOPROTEIN"/>
    <property type="match status" value="1"/>
</dbReference>
<keyword evidence="9" id="KW-0067">ATP-binding</keyword>
<dbReference type="RefSeq" id="XP_024324512.1">
    <property type="nucleotide sequence ID" value="XM_024468064.1"/>
</dbReference>
<evidence type="ECO:0000259" key="14">
    <source>
        <dbReference type="Pfam" id="PF10585"/>
    </source>
</evidence>
<evidence type="ECO:0000256" key="8">
    <source>
        <dbReference type="ARBA" id="ARBA00022833"/>
    </source>
</evidence>
<dbReference type="InterPro" id="IPR033127">
    <property type="entry name" value="UBQ-activ_enz_E1_Cys_AS"/>
</dbReference>
<dbReference type="SUPFAM" id="SSF69572">
    <property type="entry name" value="Activating enzymes of the ubiquitin-like proteins"/>
    <property type="match status" value="1"/>
</dbReference>
<dbReference type="Gene3D" id="3.50.50.80">
    <property type="entry name" value="Ubiquitin-activating enzyme E1, inactive adenylation domain, subdomain 1"/>
    <property type="match status" value="1"/>
</dbReference>
<feature type="domain" description="THIF-type NAD/FAD binding fold" evidence="13">
    <location>
        <begin position="9"/>
        <end position="413"/>
    </location>
</feature>
<evidence type="ECO:0000259" key="13">
    <source>
        <dbReference type="Pfam" id="PF00899"/>
    </source>
</evidence>
<dbReference type="GO" id="GO:0016740">
    <property type="term" value="F:transferase activity"/>
    <property type="evidence" value="ECO:0007669"/>
    <property type="project" value="UniProtKB-KW"/>
</dbReference>
<dbReference type="GO" id="GO:0019948">
    <property type="term" value="F:SUMO activating enzyme activity"/>
    <property type="evidence" value="ECO:0007669"/>
    <property type="project" value="TreeGrafter"/>
</dbReference>
<dbReference type="FunFam" id="3.50.50.80:FF:000002">
    <property type="entry name" value="SUMO-activating enzyme subunit 2"/>
    <property type="match status" value="1"/>
</dbReference>
<keyword evidence="4" id="KW-0808">Transferase</keyword>
<sequence length="635" mass="70237">MARDHYNQQALGKPLNNDVKQARILMVGAGGIGCELLKNLLLTGYGEIHIVDLDTIDLSNLNRQFLFRHEHIKKSKALVAKEVAQRFNPAVKLESYHTNIKDAQFNIDWFKTFTIVFNALDNLDARRHVNKMCLAADVPLIESGTTGFNGQVQVIKKGITACYDCTTKVTPKSYPVCTIRSTPSQPIHCIVWGKSYLLSEVFGATEIDADGMDHSQDSENAKEIEKLRQEAQALKNIRDSMGTDDFPKLLFNKVFNEDITRLRSMEEMWTTRRKPDPLEYDTVAAAAAPLEESKETVLKNDQKPWSLEENLTVFKDSLNRLSKRMKDLKAASDGNSAEPTIIFDKDDEDTLNFVTATANIRSIIFGIETKSRFDTKQMAGNIIPAIATTNAIVAGLCVLQSFKVLRGDYSSTKEIFLSPFASERLMAYEKTRAPNLDCPVCSVAQTRLLVDLSRATLNDLVEDFLRVQLGYGEEFVVSNEAGLLYDVDETENLEKKLSELGIKEDSFLTVIDEDEEDPRVNLVLSVQGTATPTDEKPISALPTAVDSEQPISIPRRPRIIPPPTEATNVDAGHKEAITNGEAPKASPGPVVGTKRGADELGEAGPEAKRGKLKETSDDIIVLDSADDGAIIIDDD</sequence>
<evidence type="ECO:0000256" key="10">
    <source>
        <dbReference type="ARBA" id="ARBA00023242"/>
    </source>
</evidence>
<dbReference type="InterPro" id="IPR045886">
    <property type="entry name" value="ThiF/MoeB/HesA"/>
</dbReference>
<dbReference type="PANTHER" id="PTHR10953">
    <property type="entry name" value="UBIQUITIN-ACTIVATING ENZYME E1"/>
    <property type="match status" value="1"/>
</dbReference>
<evidence type="ECO:0000256" key="12">
    <source>
        <dbReference type="SAM" id="MobiDB-lite"/>
    </source>
</evidence>
<keyword evidence="7" id="KW-0833">Ubl conjugation pathway</keyword>
<evidence type="ECO:0000313" key="16">
    <source>
        <dbReference type="EMBL" id="OAF59228.1"/>
    </source>
</evidence>
<evidence type="ECO:0000256" key="11">
    <source>
        <dbReference type="PROSITE-ProRule" id="PRU10132"/>
    </source>
</evidence>
<dbReference type="Gene3D" id="3.10.290.20">
    <property type="entry name" value="Ubiquitin-like 2 activating enzyme e1b. Chain: B, domain 3"/>
    <property type="match status" value="1"/>
</dbReference>
<dbReference type="GO" id="GO:0005524">
    <property type="term" value="F:ATP binding"/>
    <property type="evidence" value="ECO:0007669"/>
    <property type="project" value="UniProtKB-KW"/>
</dbReference>
<accession>A0A177AAQ7</accession>
<dbReference type="GO" id="GO:0016925">
    <property type="term" value="P:protein sumoylation"/>
    <property type="evidence" value="ECO:0007669"/>
    <property type="project" value="UniProtKB-UniPathway"/>
</dbReference>
<dbReference type="InterPro" id="IPR023318">
    <property type="entry name" value="Ub_act_enz_dom_a_sf"/>
</dbReference>
<feature type="compositionally biased region" description="Basic and acidic residues" evidence="12">
    <location>
        <begin position="605"/>
        <end position="615"/>
    </location>
</feature>
<feature type="active site" description="Glycyl thioester intermediate" evidence="11">
    <location>
        <position position="177"/>
    </location>
</feature>
<proteinExistence type="inferred from homology"/>
<keyword evidence="5" id="KW-0479">Metal-binding</keyword>
<dbReference type="FunFam" id="1.10.10.520:FF:000003">
    <property type="entry name" value="Ubiquitin-activating enzyme E1-like"/>
    <property type="match status" value="1"/>
</dbReference>
<dbReference type="PROSITE" id="PS00865">
    <property type="entry name" value="UBIQUITIN_ACTIVAT_2"/>
    <property type="match status" value="1"/>
</dbReference>
<keyword evidence="8" id="KW-0862">Zinc</keyword>
<dbReference type="InterPro" id="IPR042449">
    <property type="entry name" value="Ub-E1_IAD_1"/>
</dbReference>
<keyword evidence="6" id="KW-0547">Nucleotide-binding</keyword>
<evidence type="ECO:0000256" key="3">
    <source>
        <dbReference type="ARBA" id="ARBA00005673"/>
    </source>
</evidence>
<protein>
    <submittedName>
        <fullName evidence="16">E1 ubiquitin-activating protein uba2</fullName>
    </submittedName>
</protein>